<accession>A0A318FH97</accession>
<protein>
    <submittedName>
        <fullName evidence="1">Uncharacterized protein</fullName>
    </submittedName>
</protein>
<dbReference type="RefSeq" id="WP_110276354.1">
    <property type="nucleotide sequence ID" value="NZ_QJJG01000019.1"/>
</dbReference>
<organism evidence="1 2">
    <name type="scientific">Klebsiella oxytoca</name>
    <dbReference type="NCBI Taxonomy" id="571"/>
    <lineage>
        <taxon>Bacteria</taxon>
        <taxon>Pseudomonadati</taxon>
        <taxon>Pseudomonadota</taxon>
        <taxon>Gammaproteobacteria</taxon>
        <taxon>Enterobacterales</taxon>
        <taxon>Enterobacteriaceae</taxon>
        <taxon>Klebsiella/Raoultella group</taxon>
        <taxon>Klebsiella</taxon>
    </lineage>
</organism>
<proteinExistence type="predicted"/>
<reference evidence="1 2" key="1">
    <citation type="submission" date="2018-05" db="EMBL/GenBank/DDBJ databases">
        <title>Freshwater and sediment microbial communities from various areas in North America, analyzing microbe dynamics in response to fracking.</title>
        <authorList>
            <person name="Lamendella R."/>
        </authorList>
    </citation>
    <scope>NUCLEOTIDE SEQUENCE [LARGE SCALE GENOMIC DNA]</scope>
    <source>
        <strain evidence="1 2">67</strain>
    </source>
</reference>
<evidence type="ECO:0000313" key="2">
    <source>
        <dbReference type="Proteomes" id="UP000247485"/>
    </source>
</evidence>
<evidence type="ECO:0000313" key="1">
    <source>
        <dbReference type="EMBL" id="PXW39604.1"/>
    </source>
</evidence>
<name>A0A318FH97_KLEOX</name>
<gene>
    <name evidence="1" type="ORF">DET57_11989</name>
</gene>
<sequence>MKKLKMQYKCPKTPEGPHCYHVFYPFLRIYVHKKFSTRQEKSFHFLHRIEYKEYPLKLRVARGKQLADPWDDYPFHGYDVARSWKHNSRRKCQYYRTLVTTVQEEG</sequence>
<comment type="caution">
    <text evidence="1">The sequence shown here is derived from an EMBL/GenBank/DDBJ whole genome shotgun (WGS) entry which is preliminary data.</text>
</comment>
<dbReference type="EMBL" id="QJJG01000019">
    <property type="protein sequence ID" value="PXW39604.1"/>
    <property type="molecule type" value="Genomic_DNA"/>
</dbReference>
<dbReference type="AlphaFoldDB" id="A0A318FH97"/>
<dbReference type="Proteomes" id="UP000247485">
    <property type="component" value="Unassembled WGS sequence"/>
</dbReference>